<sequence>MRLIARTAALAALSLLLGAAGPADSPVNVPEPDGLYTGPPRGYTPATLKGATVIDLKGLEGLLPEKPVLIDVVLADRRPAGLPDDRPWLPTHRSIPGAVWLPGAGGAPLPPDQEDAFLRRVAELTGGDPSKPVVTFCRPECWGSWNAGKRLIAAGYTRVHWFPLGVEGWQDDHDTAVAKPDPAWVAATAGREAQR</sequence>
<proteinExistence type="predicted"/>
<gene>
    <name evidence="3" type="ORF">MRSR164_00725</name>
</gene>
<organism evidence="3 4">
    <name type="scientific">Methylobacterium radiotolerans</name>
    <dbReference type="NCBI Taxonomy" id="31998"/>
    <lineage>
        <taxon>Bacteria</taxon>
        <taxon>Pseudomonadati</taxon>
        <taxon>Pseudomonadota</taxon>
        <taxon>Alphaproteobacteria</taxon>
        <taxon>Hyphomicrobiales</taxon>
        <taxon>Methylobacteriaceae</taxon>
        <taxon>Methylobacterium</taxon>
    </lineage>
</organism>
<feature type="signal peptide" evidence="1">
    <location>
        <begin position="1"/>
        <end position="25"/>
    </location>
</feature>
<keyword evidence="1" id="KW-0732">Signal</keyword>
<dbReference type="EMBL" id="MLBY01000001">
    <property type="protein sequence ID" value="MEE7455383.1"/>
    <property type="molecule type" value="Genomic_DNA"/>
</dbReference>
<dbReference type="Gene3D" id="3.40.250.10">
    <property type="entry name" value="Rhodanese-like domain"/>
    <property type="match status" value="1"/>
</dbReference>
<dbReference type="SUPFAM" id="SSF52821">
    <property type="entry name" value="Rhodanese/Cell cycle control phosphatase"/>
    <property type="match status" value="1"/>
</dbReference>
<comment type="caution">
    <text evidence="3">The sequence shown here is derived from an EMBL/GenBank/DDBJ whole genome shotgun (WGS) entry which is preliminary data.</text>
</comment>
<feature type="chain" id="PRO_5047220804" evidence="1">
    <location>
        <begin position="26"/>
        <end position="195"/>
    </location>
</feature>
<dbReference type="InterPro" id="IPR001763">
    <property type="entry name" value="Rhodanese-like_dom"/>
</dbReference>
<dbReference type="PROSITE" id="PS50206">
    <property type="entry name" value="RHODANESE_3"/>
    <property type="match status" value="1"/>
</dbReference>
<protein>
    <submittedName>
        <fullName evidence="3">Rhodanese</fullName>
    </submittedName>
</protein>
<dbReference type="InterPro" id="IPR036873">
    <property type="entry name" value="Rhodanese-like_dom_sf"/>
</dbReference>
<evidence type="ECO:0000259" key="2">
    <source>
        <dbReference type="PROSITE" id="PS50206"/>
    </source>
</evidence>
<reference evidence="3 4" key="1">
    <citation type="journal article" date="2012" name="Genet. Mol. Biol.">
        <title>Analysis of 16S rRNA and mxaF genes revealing insights into Methylobacterium niche-specific plant association.</title>
        <authorList>
            <person name="Dourado M.N."/>
            <person name="Andreote F.D."/>
            <person name="Dini-Andreote F."/>
            <person name="Conti R."/>
            <person name="Araujo J.M."/>
            <person name="Araujo W.L."/>
        </authorList>
    </citation>
    <scope>NUCLEOTIDE SEQUENCE [LARGE SCALE GENOMIC DNA]</scope>
    <source>
        <strain evidence="3 4">SR1.6/4</strain>
    </source>
</reference>
<evidence type="ECO:0000313" key="4">
    <source>
        <dbReference type="Proteomes" id="UP001349262"/>
    </source>
</evidence>
<name>A0ABU7T4B3_9HYPH</name>
<dbReference type="InterPro" id="IPR022376">
    <property type="entry name" value="PQQ_CXXCW"/>
</dbReference>
<keyword evidence="4" id="KW-1185">Reference proteome</keyword>
<accession>A0ABU7T4B3</accession>
<dbReference type="CDD" id="cd00158">
    <property type="entry name" value="RHOD"/>
    <property type="match status" value="1"/>
</dbReference>
<dbReference type="Pfam" id="PF00581">
    <property type="entry name" value="Rhodanese"/>
    <property type="match status" value="1"/>
</dbReference>
<dbReference type="Proteomes" id="UP001349262">
    <property type="component" value="Unassembled WGS sequence"/>
</dbReference>
<feature type="domain" description="Rhodanese" evidence="2">
    <location>
        <begin position="63"/>
        <end position="178"/>
    </location>
</feature>
<evidence type="ECO:0000313" key="3">
    <source>
        <dbReference type="EMBL" id="MEE7455383.1"/>
    </source>
</evidence>
<dbReference type="NCBIfam" id="TIGR03865">
    <property type="entry name" value="PQQ_CXXCW"/>
    <property type="match status" value="1"/>
</dbReference>
<evidence type="ECO:0000256" key="1">
    <source>
        <dbReference type="SAM" id="SignalP"/>
    </source>
</evidence>